<feature type="compositionally biased region" description="Polar residues" evidence="1">
    <location>
        <begin position="40"/>
        <end position="57"/>
    </location>
</feature>
<comment type="caution">
    <text evidence="2">The sequence shown here is derived from an EMBL/GenBank/DDBJ whole genome shotgun (WGS) entry which is preliminary data.</text>
</comment>
<evidence type="ECO:0000313" key="2">
    <source>
        <dbReference type="EMBL" id="POS83303.1"/>
    </source>
</evidence>
<feature type="compositionally biased region" description="Polar residues" evidence="1">
    <location>
        <begin position="22"/>
        <end position="32"/>
    </location>
</feature>
<feature type="region of interest" description="Disordered" evidence="1">
    <location>
        <begin position="1"/>
        <end position="57"/>
    </location>
</feature>
<name>A0A2S4PMS0_9PEZI</name>
<dbReference type="AlphaFoldDB" id="A0A2S4PMS0"/>
<sequence>MPPSMVHDENRSDSTCGKIDSSRTQNSQVNFERNSRQDIQRFTGNPSQDAKNGQFTRGNNINLYRVIPPQRNAQIPANYDRNTSKSPYMNAGMSHMRDSGHVAVRGRINCLPGAKKYDLIEAATLRSLLFPNDGNMESNMGFLRSWYFDDSDPISRTHQQVTPQFVPDTMESNIFHLDYPSDDCIETSYMKADVHMGGLEQVDADVFGYEPAGQIV</sequence>
<evidence type="ECO:0000256" key="1">
    <source>
        <dbReference type="SAM" id="MobiDB-lite"/>
    </source>
</evidence>
<proteinExistence type="predicted"/>
<dbReference type="EMBL" id="PEDP01001708">
    <property type="protein sequence ID" value="POS83303.1"/>
    <property type="molecule type" value="Genomic_DNA"/>
</dbReference>
<evidence type="ECO:0000313" key="3">
    <source>
        <dbReference type="Proteomes" id="UP000237438"/>
    </source>
</evidence>
<keyword evidence="3" id="KW-1185">Reference proteome</keyword>
<reference evidence="2 3" key="1">
    <citation type="submission" date="2017-10" db="EMBL/GenBank/DDBJ databases">
        <title>Development of genomic resources for the powdery mildew, Erysiphe pulchra.</title>
        <authorList>
            <person name="Wadl P.A."/>
            <person name="Mack B.M."/>
            <person name="Moore G."/>
            <person name="Beltz S.B."/>
        </authorList>
    </citation>
    <scope>NUCLEOTIDE SEQUENCE [LARGE SCALE GENOMIC DNA]</scope>
    <source>
        <strain evidence="2">Cflorida</strain>
    </source>
</reference>
<feature type="compositionally biased region" description="Basic and acidic residues" evidence="1">
    <location>
        <begin position="1"/>
        <end position="12"/>
    </location>
</feature>
<gene>
    <name evidence="2" type="ORF">EPUL_003333</name>
</gene>
<organism evidence="2 3">
    <name type="scientific">Erysiphe pulchra</name>
    <dbReference type="NCBI Taxonomy" id="225359"/>
    <lineage>
        <taxon>Eukaryota</taxon>
        <taxon>Fungi</taxon>
        <taxon>Dikarya</taxon>
        <taxon>Ascomycota</taxon>
        <taxon>Pezizomycotina</taxon>
        <taxon>Leotiomycetes</taxon>
        <taxon>Erysiphales</taxon>
        <taxon>Erysiphaceae</taxon>
        <taxon>Erysiphe</taxon>
    </lineage>
</organism>
<accession>A0A2S4PMS0</accession>
<dbReference type="Proteomes" id="UP000237438">
    <property type="component" value="Unassembled WGS sequence"/>
</dbReference>
<dbReference type="OrthoDB" id="10506370at2759"/>
<protein>
    <submittedName>
        <fullName evidence="2">Uncharacterized protein</fullName>
    </submittedName>
</protein>